<keyword evidence="2" id="KW-0732">Signal</keyword>
<dbReference type="Proteomes" id="UP000298030">
    <property type="component" value="Unassembled WGS sequence"/>
</dbReference>
<evidence type="ECO:0008006" key="5">
    <source>
        <dbReference type="Google" id="ProtNLM"/>
    </source>
</evidence>
<feature type="signal peptide" evidence="2">
    <location>
        <begin position="1"/>
        <end position="21"/>
    </location>
</feature>
<feature type="region of interest" description="Disordered" evidence="1">
    <location>
        <begin position="173"/>
        <end position="192"/>
    </location>
</feature>
<name>A0A4Y7SVJ1_COPMI</name>
<gene>
    <name evidence="3" type="ORF">FA13DRAFT_1796234</name>
</gene>
<keyword evidence="4" id="KW-1185">Reference proteome</keyword>
<comment type="caution">
    <text evidence="3">The sequence shown here is derived from an EMBL/GenBank/DDBJ whole genome shotgun (WGS) entry which is preliminary data.</text>
</comment>
<feature type="chain" id="PRO_5021454374" description="Extracellular membrane protein CFEM domain-containing protein" evidence="2">
    <location>
        <begin position="22"/>
        <end position="192"/>
    </location>
</feature>
<evidence type="ECO:0000256" key="2">
    <source>
        <dbReference type="SAM" id="SignalP"/>
    </source>
</evidence>
<proteinExistence type="predicted"/>
<protein>
    <recommendedName>
        <fullName evidence="5">Extracellular membrane protein CFEM domain-containing protein</fullName>
    </recommendedName>
</protein>
<sequence>MELLASVFIALLLSIVAPALAQVEEVYYDPSMITDAVPEDCRGHCTPISQTFEACANTGCLCTRENNQVLLRCVNCLYLDMPGAQTYEVAQQTLKGAFLRCLRRAQSRSAERFDYELELSSSSNLIFYVSASEHNLIAPIANTDHILHEYRTVPVTHDYRIPTNRNPINHLDQCDSPNHTKHGHSPILTQLT</sequence>
<dbReference type="OrthoDB" id="10583909at2759"/>
<evidence type="ECO:0000256" key="1">
    <source>
        <dbReference type="SAM" id="MobiDB-lite"/>
    </source>
</evidence>
<dbReference type="EMBL" id="QPFP01000054">
    <property type="protein sequence ID" value="TEB25731.1"/>
    <property type="molecule type" value="Genomic_DNA"/>
</dbReference>
<dbReference type="AlphaFoldDB" id="A0A4Y7SVJ1"/>
<reference evidence="3 4" key="1">
    <citation type="journal article" date="2019" name="Nat. Ecol. Evol.">
        <title>Megaphylogeny resolves global patterns of mushroom evolution.</title>
        <authorList>
            <person name="Varga T."/>
            <person name="Krizsan K."/>
            <person name="Foldi C."/>
            <person name="Dima B."/>
            <person name="Sanchez-Garcia M."/>
            <person name="Sanchez-Ramirez S."/>
            <person name="Szollosi G.J."/>
            <person name="Szarkandi J.G."/>
            <person name="Papp V."/>
            <person name="Albert L."/>
            <person name="Andreopoulos W."/>
            <person name="Angelini C."/>
            <person name="Antonin V."/>
            <person name="Barry K.W."/>
            <person name="Bougher N.L."/>
            <person name="Buchanan P."/>
            <person name="Buyck B."/>
            <person name="Bense V."/>
            <person name="Catcheside P."/>
            <person name="Chovatia M."/>
            <person name="Cooper J."/>
            <person name="Damon W."/>
            <person name="Desjardin D."/>
            <person name="Finy P."/>
            <person name="Geml J."/>
            <person name="Haridas S."/>
            <person name="Hughes K."/>
            <person name="Justo A."/>
            <person name="Karasinski D."/>
            <person name="Kautmanova I."/>
            <person name="Kiss B."/>
            <person name="Kocsube S."/>
            <person name="Kotiranta H."/>
            <person name="LaButti K.M."/>
            <person name="Lechner B.E."/>
            <person name="Liimatainen K."/>
            <person name="Lipzen A."/>
            <person name="Lukacs Z."/>
            <person name="Mihaltcheva S."/>
            <person name="Morgado L.N."/>
            <person name="Niskanen T."/>
            <person name="Noordeloos M.E."/>
            <person name="Ohm R.A."/>
            <person name="Ortiz-Santana B."/>
            <person name="Ovrebo C."/>
            <person name="Racz N."/>
            <person name="Riley R."/>
            <person name="Savchenko A."/>
            <person name="Shiryaev A."/>
            <person name="Soop K."/>
            <person name="Spirin V."/>
            <person name="Szebenyi C."/>
            <person name="Tomsovsky M."/>
            <person name="Tulloss R.E."/>
            <person name="Uehling J."/>
            <person name="Grigoriev I.V."/>
            <person name="Vagvolgyi C."/>
            <person name="Papp T."/>
            <person name="Martin F.M."/>
            <person name="Miettinen O."/>
            <person name="Hibbett D.S."/>
            <person name="Nagy L.G."/>
        </authorList>
    </citation>
    <scope>NUCLEOTIDE SEQUENCE [LARGE SCALE GENOMIC DNA]</scope>
    <source>
        <strain evidence="3 4">FP101781</strain>
    </source>
</reference>
<evidence type="ECO:0000313" key="3">
    <source>
        <dbReference type="EMBL" id="TEB25731.1"/>
    </source>
</evidence>
<evidence type="ECO:0000313" key="4">
    <source>
        <dbReference type="Proteomes" id="UP000298030"/>
    </source>
</evidence>
<accession>A0A4Y7SVJ1</accession>
<organism evidence="3 4">
    <name type="scientific">Coprinellus micaceus</name>
    <name type="common">Glistening ink-cap mushroom</name>
    <name type="synonym">Coprinus micaceus</name>
    <dbReference type="NCBI Taxonomy" id="71717"/>
    <lineage>
        <taxon>Eukaryota</taxon>
        <taxon>Fungi</taxon>
        <taxon>Dikarya</taxon>
        <taxon>Basidiomycota</taxon>
        <taxon>Agaricomycotina</taxon>
        <taxon>Agaricomycetes</taxon>
        <taxon>Agaricomycetidae</taxon>
        <taxon>Agaricales</taxon>
        <taxon>Agaricineae</taxon>
        <taxon>Psathyrellaceae</taxon>
        <taxon>Coprinellus</taxon>
    </lineage>
</organism>